<keyword evidence="4" id="KW-1185">Reference proteome</keyword>
<gene>
    <name evidence="3" type="ORF">MELS_1482</name>
</gene>
<evidence type="ECO:0000259" key="2">
    <source>
        <dbReference type="PROSITE" id="PS51272"/>
    </source>
</evidence>
<proteinExistence type="predicted"/>
<dbReference type="EMBL" id="HE576794">
    <property type="protein sequence ID" value="CCC73703.1"/>
    <property type="molecule type" value="Genomic_DNA"/>
</dbReference>
<sequence length="466" mass="50380">MISLSQAYTQRKKVILMKKKIVTSLAAMMAVGAACAFAANPFVDVPSDSWAYKSVVELADAGIIQGVDGQYFQGNRNITRYEAAEMVAKAMAHMDKASVEQRALINKLADEYADELNNLGVRVSALENRVGNVKLSGDARVRFQHQSSGESNGNDGAGYKNDASWDYRVRVRANAKVNDRTTVTYGISTDDISFADNGAASDNKNIFTDDAKVDYNFGGDHWNLSVGRTDTYVLGGENAYGFQYGDVFDRAELKYTNDHFAATAGYGKFKAGDLLAGTDDMDGVKTGYGELEGFFGGGRAAGSAVGVYYNDFTVAGGEGDEKYGDGFAADDLWGAYASVNFGKWNALANYEKINSNNSYLEAGNTKDPEVWIGKLTYGSADSDARGSWDAWVEYLNSDKGALLGGATNSWRDDSVLDNVKSWGVGIDYTLAKNVILTAAQTFGTQTKHGNAADPDEFTDVEINFLF</sequence>
<dbReference type="Proteomes" id="UP000010111">
    <property type="component" value="Chromosome"/>
</dbReference>
<evidence type="ECO:0000256" key="1">
    <source>
        <dbReference type="SAM" id="SignalP"/>
    </source>
</evidence>
<dbReference type="InterPro" id="IPR051465">
    <property type="entry name" value="Cell_Envelope_Struct_Comp"/>
</dbReference>
<organism evidence="3 4">
    <name type="scientific">Megasphaera elsdenii DSM 20460</name>
    <dbReference type="NCBI Taxonomy" id="1064535"/>
    <lineage>
        <taxon>Bacteria</taxon>
        <taxon>Bacillati</taxon>
        <taxon>Bacillota</taxon>
        <taxon>Negativicutes</taxon>
        <taxon>Veillonellales</taxon>
        <taxon>Veillonellaceae</taxon>
        <taxon>Megasphaera</taxon>
    </lineage>
</organism>
<dbReference type="eggNOG" id="COG3203">
    <property type="taxonomic scope" value="Bacteria"/>
</dbReference>
<dbReference type="InterPro" id="IPR001119">
    <property type="entry name" value="SLH_dom"/>
</dbReference>
<dbReference type="PROSITE" id="PS51272">
    <property type="entry name" value="SLH"/>
    <property type="match status" value="1"/>
</dbReference>
<dbReference type="KEGG" id="med:MELS_1482"/>
<feature type="domain" description="SLH" evidence="2">
    <location>
        <begin position="38"/>
        <end position="101"/>
    </location>
</feature>
<dbReference type="STRING" id="1064535.MELS_1482"/>
<evidence type="ECO:0000313" key="4">
    <source>
        <dbReference type="Proteomes" id="UP000010111"/>
    </source>
</evidence>
<dbReference type="SUPFAM" id="SSF56935">
    <property type="entry name" value="Porins"/>
    <property type="match status" value="1"/>
</dbReference>
<dbReference type="HOGENOM" id="CLU_036587_1_0_9"/>
<keyword evidence="1" id="KW-0732">Signal</keyword>
<feature type="chain" id="PRO_5003411224" evidence="1">
    <location>
        <begin position="39"/>
        <end position="466"/>
    </location>
</feature>
<feature type="signal peptide" evidence="1">
    <location>
        <begin position="1"/>
        <end position="38"/>
    </location>
</feature>
<name>G0VQK3_MEGEL</name>
<evidence type="ECO:0000313" key="3">
    <source>
        <dbReference type="EMBL" id="CCC73703.1"/>
    </source>
</evidence>
<dbReference type="PANTHER" id="PTHR43308:SF1">
    <property type="entry name" value="OUTER MEMBRANE PROTEIN ALPHA"/>
    <property type="match status" value="1"/>
</dbReference>
<protein>
    <submittedName>
        <fullName evidence="3">Outer membrane insertion signal</fullName>
    </submittedName>
</protein>
<dbReference type="AlphaFoldDB" id="G0VQK3"/>
<reference evidence="3 4" key="1">
    <citation type="journal article" date="2011" name="J. Bacteriol.">
        <title>Genome Sequence of the Ruminal Bacterium Megasphaera elsdenii.</title>
        <authorList>
            <person name="Marx H."/>
            <person name="Graf A.B."/>
            <person name="Tatto N."/>
            <person name="Thallinger G.G."/>
            <person name="Mattanovich D."/>
            <person name="Sauer M."/>
        </authorList>
    </citation>
    <scope>NUCLEOTIDE SEQUENCE [LARGE SCALE GENOMIC DNA]</scope>
    <source>
        <strain evidence="3 4">DSM 20460</strain>
    </source>
</reference>
<dbReference type="PANTHER" id="PTHR43308">
    <property type="entry name" value="OUTER MEMBRANE PROTEIN ALPHA-RELATED"/>
    <property type="match status" value="1"/>
</dbReference>
<accession>G0VQK3</accession>
<dbReference type="Pfam" id="PF00395">
    <property type="entry name" value="SLH"/>
    <property type="match status" value="1"/>
</dbReference>